<sequence>MINFSLITLCFFNFLSFFSQSYRTKVFSSAVVSFLPDLKLHNSVTVKKETKKCNDFANIYVFDYTPKQKPGAIGYIKMFFGYKLPGIVRVIHIKKSTEENFIEDWHKLAMENPDYKKCLTKFGDKRVNNIVEKWDTSFNIYSHNCRHFSNYFSTEIGKINDL</sequence>
<dbReference type="EMBL" id="MN740770">
    <property type="protein sequence ID" value="QHU10668.1"/>
    <property type="molecule type" value="Genomic_DNA"/>
</dbReference>
<reference evidence="1" key="1">
    <citation type="journal article" date="2020" name="Nature">
        <title>Giant virus diversity and host interactions through global metagenomics.</title>
        <authorList>
            <person name="Schulz F."/>
            <person name="Roux S."/>
            <person name="Paez-Espino D."/>
            <person name="Jungbluth S."/>
            <person name="Walsh D.A."/>
            <person name="Denef V.J."/>
            <person name="McMahon K.D."/>
            <person name="Konstantinidis K.T."/>
            <person name="Eloe-Fadrosh E.A."/>
            <person name="Kyrpides N.C."/>
            <person name="Woyke T."/>
        </authorList>
    </citation>
    <scope>NUCLEOTIDE SEQUENCE</scope>
    <source>
        <strain evidence="1">GVMAG-S-1101165-83</strain>
    </source>
</reference>
<evidence type="ECO:0008006" key="2">
    <source>
        <dbReference type="Google" id="ProtNLM"/>
    </source>
</evidence>
<protein>
    <recommendedName>
        <fullName evidence="2">LRAT domain-containing protein</fullName>
    </recommendedName>
</protein>
<dbReference type="AlphaFoldDB" id="A0A6C0K377"/>
<organism evidence="1">
    <name type="scientific">viral metagenome</name>
    <dbReference type="NCBI Taxonomy" id="1070528"/>
    <lineage>
        <taxon>unclassified sequences</taxon>
        <taxon>metagenomes</taxon>
        <taxon>organismal metagenomes</taxon>
    </lineage>
</organism>
<proteinExistence type="predicted"/>
<name>A0A6C0K377_9ZZZZ</name>
<accession>A0A6C0K377</accession>
<evidence type="ECO:0000313" key="1">
    <source>
        <dbReference type="EMBL" id="QHU10668.1"/>
    </source>
</evidence>